<evidence type="ECO:0000313" key="2">
    <source>
        <dbReference type="Proteomes" id="UP000761264"/>
    </source>
</evidence>
<organism evidence="1 2">
    <name type="scientific">Pelagibius litoralis</name>
    <dbReference type="NCBI Taxonomy" id="374515"/>
    <lineage>
        <taxon>Bacteria</taxon>
        <taxon>Pseudomonadati</taxon>
        <taxon>Pseudomonadota</taxon>
        <taxon>Alphaproteobacteria</taxon>
        <taxon>Rhodospirillales</taxon>
        <taxon>Rhodovibrionaceae</taxon>
        <taxon>Pelagibius</taxon>
    </lineage>
</organism>
<dbReference type="Proteomes" id="UP000761264">
    <property type="component" value="Unassembled WGS sequence"/>
</dbReference>
<proteinExistence type="predicted"/>
<dbReference type="EMBL" id="JAAQPH010000032">
    <property type="protein sequence ID" value="NIA72097.1"/>
    <property type="molecule type" value="Genomic_DNA"/>
</dbReference>
<keyword evidence="2" id="KW-1185">Reference proteome</keyword>
<evidence type="ECO:0008006" key="3">
    <source>
        <dbReference type="Google" id="ProtNLM"/>
    </source>
</evidence>
<sequence>MNIPDPRLGLVIRYGFLWSHESDDGVDESVKDRPRAIVVATRRQPNDEVRVVVAPITREQPTDLSASIEIPTAVRQKLGLKSARQWLRFDELNRFTWPGYDLRAIPGRNQTE</sequence>
<name>A0A967F320_9PROT</name>
<comment type="caution">
    <text evidence="1">The sequence shown here is derived from an EMBL/GenBank/DDBJ whole genome shotgun (WGS) entry which is preliminary data.</text>
</comment>
<accession>A0A967F320</accession>
<evidence type="ECO:0000313" key="1">
    <source>
        <dbReference type="EMBL" id="NIA72097.1"/>
    </source>
</evidence>
<dbReference type="AlphaFoldDB" id="A0A967F320"/>
<reference evidence="1" key="1">
    <citation type="submission" date="2020-03" db="EMBL/GenBank/DDBJ databases">
        <title>Genome of Pelagibius litoralis DSM 21314T.</title>
        <authorList>
            <person name="Wang G."/>
        </authorList>
    </citation>
    <scope>NUCLEOTIDE SEQUENCE</scope>
    <source>
        <strain evidence="1">DSM 21314</strain>
    </source>
</reference>
<dbReference type="RefSeq" id="WP_167230833.1">
    <property type="nucleotide sequence ID" value="NZ_JAAQPH010000032.1"/>
</dbReference>
<protein>
    <recommendedName>
        <fullName evidence="3">Growth inhibitor PemK</fullName>
    </recommendedName>
</protein>
<gene>
    <name evidence="1" type="ORF">HBA54_26245</name>
</gene>